<accession>A0A0C3C537</accession>
<reference evidence="1 2" key="1">
    <citation type="submission" date="2014-04" db="EMBL/GenBank/DDBJ databases">
        <authorList>
            <consortium name="DOE Joint Genome Institute"/>
            <person name="Kuo A."/>
            <person name="Gay G."/>
            <person name="Dore J."/>
            <person name="Kohler A."/>
            <person name="Nagy L.G."/>
            <person name="Floudas D."/>
            <person name="Copeland A."/>
            <person name="Barry K.W."/>
            <person name="Cichocki N."/>
            <person name="Veneault-Fourrey C."/>
            <person name="LaButti K."/>
            <person name="Lindquist E.A."/>
            <person name="Lipzen A."/>
            <person name="Lundell T."/>
            <person name="Morin E."/>
            <person name="Murat C."/>
            <person name="Sun H."/>
            <person name="Tunlid A."/>
            <person name="Henrissat B."/>
            <person name="Grigoriev I.V."/>
            <person name="Hibbett D.S."/>
            <person name="Martin F."/>
            <person name="Nordberg H.P."/>
            <person name="Cantor M.N."/>
            <person name="Hua S.X."/>
        </authorList>
    </citation>
    <scope>NUCLEOTIDE SEQUENCE [LARGE SCALE GENOMIC DNA]</scope>
    <source>
        <strain evidence="2">h7</strain>
    </source>
</reference>
<evidence type="ECO:0000313" key="2">
    <source>
        <dbReference type="Proteomes" id="UP000053424"/>
    </source>
</evidence>
<evidence type="ECO:0000313" key="1">
    <source>
        <dbReference type="EMBL" id="KIM39374.1"/>
    </source>
</evidence>
<dbReference type="HOGENOM" id="CLU_3050547_0_0_1"/>
<proteinExistence type="predicted"/>
<dbReference type="EMBL" id="KN831786">
    <property type="protein sequence ID" value="KIM39374.1"/>
    <property type="molecule type" value="Genomic_DNA"/>
</dbReference>
<dbReference type="Proteomes" id="UP000053424">
    <property type="component" value="Unassembled WGS sequence"/>
</dbReference>
<name>A0A0C3C537_HEBCY</name>
<reference evidence="2" key="2">
    <citation type="submission" date="2015-01" db="EMBL/GenBank/DDBJ databases">
        <title>Evolutionary Origins and Diversification of the Mycorrhizal Mutualists.</title>
        <authorList>
            <consortium name="DOE Joint Genome Institute"/>
            <consortium name="Mycorrhizal Genomics Consortium"/>
            <person name="Kohler A."/>
            <person name="Kuo A."/>
            <person name="Nagy L.G."/>
            <person name="Floudas D."/>
            <person name="Copeland A."/>
            <person name="Barry K.W."/>
            <person name="Cichocki N."/>
            <person name="Veneault-Fourrey C."/>
            <person name="LaButti K."/>
            <person name="Lindquist E.A."/>
            <person name="Lipzen A."/>
            <person name="Lundell T."/>
            <person name="Morin E."/>
            <person name="Murat C."/>
            <person name="Riley R."/>
            <person name="Ohm R."/>
            <person name="Sun H."/>
            <person name="Tunlid A."/>
            <person name="Henrissat B."/>
            <person name="Grigoriev I.V."/>
            <person name="Hibbett D.S."/>
            <person name="Martin F."/>
        </authorList>
    </citation>
    <scope>NUCLEOTIDE SEQUENCE [LARGE SCALE GENOMIC DNA]</scope>
    <source>
        <strain evidence="2">h7</strain>
    </source>
</reference>
<organism evidence="1 2">
    <name type="scientific">Hebeloma cylindrosporum</name>
    <dbReference type="NCBI Taxonomy" id="76867"/>
    <lineage>
        <taxon>Eukaryota</taxon>
        <taxon>Fungi</taxon>
        <taxon>Dikarya</taxon>
        <taxon>Basidiomycota</taxon>
        <taxon>Agaricomycotina</taxon>
        <taxon>Agaricomycetes</taxon>
        <taxon>Agaricomycetidae</taxon>
        <taxon>Agaricales</taxon>
        <taxon>Agaricineae</taxon>
        <taxon>Hymenogastraceae</taxon>
        <taxon>Hebeloma</taxon>
    </lineage>
</organism>
<protein>
    <submittedName>
        <fullName evidence="1">Uncharacterized protein</fullName>
    </submittedName>
</protein>
<gene>
    <name evidence="1" type="ORF">M413DRAFT_198213</name>
</gene>
<sequence>MWTTAAIEPQLPIYISTFRWFPKISSHCFGAFESSDHPKQFCVLSLPSISFSSP</sequence>
<keyword evidence="2" id="KW-1185">Reference proteome</keyword>
<dbReference type="AlphaFoldDB" id="A0A0C3C537"/>